<reference evidence="2 4" key="1">
    <citation type="submission" date="2015-11" db="EMBL/GenBank/DDBJ databases">
        <title>Genomic analysis of 38 Legionella species identifies large and diverse effector repertoires.</title>
        <authorList>
            <person name="Burstein D."/>
            <person name="Amaro F."/>
            <person name="Zusman T."/>
            <person name="Lifshitz Z."/>
            <person name="Cohen O."/>
            <person name="Gilbert J.A."/>
            <person name="Pupko T."/>
            <person name="Shuman H.A."/>
            <person name="Segal G."/>
        </authorList>
    </citation>
    <scope>NUCLEOTIDE SEQUENCE [LARGE SCALE GENOMIC DNA]</scope>
    <source>
        <strain evidence="2 4">ATCC 49507</strain>
    </source>
</reference>
<reference evidence="3 5" key="2">
    <citation type="submission" date="2018-06" db="EMBL/GenBank/DDBJ databases">
        <authorList>
            <consortium name="Pathogen Informatics"/>
            <person name="Doyle S."/>
        </authorList>
    </citation>
    <scope>NUCLEOTIDE SEQUENCE [LARGE SCALE GENOMIC DNA]</scope>
    <source>
        <strain evidence="3 5">NCTC12376</strain>
    </source>
</reference>
<evidence type="ECO:0000313" key="2">
    <source>
        <dbReference type="EMBL" id="KTD43704.1"/>
    </source>
</evidence>
<dbReference type="STRING" id="45072.Lqua_3058"/>
<sequence>MKQLKGFSLIEVLVSLMLVTTIALALLQQQWKTRQFINQLVLHAGASQFLDLVSESVYGQVSTIPPVPAPYHLSVQNESSRLIVQVEWFNRRESITRTIRKGDVV</sequence>
<keyword evidence="1" id="KW-1133">Transmembrane helix</keyword>
<evidence type="ECO:0000313" key="3">
    <source>
        <dbReference type="EMBL" id="STY17307.1"/>
    </source>
</evidence>
<keyword evidence="4" id="KW-1185">Reference proteome</keyword>
<organism evidence="3 5">
    <name type="scientific">Legionella quateirensis</name>
    <dbReference type="NCBI Taxonomy" id="45072"/>
    <lineage>
        <taxon>Bacteria</taxon>
        <taxon>Pseudomonadati</taxon>
        <taxon>Pseudomonadota</taxon>
        <taxon>Gammaproteobacteria</taxon>
        <taxon>Legionellales</taxon>
        <taxon>Legionellaceae</taxon>
        <taxon>Legionella</taxon>
    </lineage>
</organism>
<dbReference type="RefSeq" id="WP_058475182.1">
    <property type="nucleotide sequence ID" value="NZ_CAAAIL010000003.1"/>
</dbReference>
<dbReference type="EMBL" id="LNYR01000046">
    <property type="protein sequence ID" value="KTD43704.1"/>
    <property type="molecule type" value="Genomic_DNA"/>
</dbReference>
<feature type="transmembrane region" description="Helical" evidence="1">
    <location>
        <begin position="6"/>
        <end position="27"/>
    </location>
</feature>
<dbReference type="InterPro" id="IPR012902">
    <property type="entry name" value="N_methyl_site"/>
</dbReference>
<dbReference type="OrthoDB" id="5653405at2"/>
<evidence type="ECO:0000313" key="4">
    <source>
        <dbReference type="Proteomes" id="UP000054639"/>
    </source>
</evidence>
<keyword evidence="1" id="KW-0812">Transmembrane</keyword>
<keyword evidence="1" id="KW-0472">Membrane</keyword>
<proteinExistence type="predicted"/>
<dbReference type="Proteomes" id="UP000254230">
    <property type="component" value="Unassembled WGS sequence"/>
</dbReference>
<protein>
    <submittedName>
        <fullName evidence="3">Tfp pilus assembly protein PilV</fullName>
    </submittedName>
</protein>
<name>A0A378KUY5_9GAMM</name>
<dbReference type="Proteomes" id="UP000054639">
    <property type="component" value="Unassembled WGS sequence"/>
</dbReference>
<accession>A0A378KUY5</accession>
<dbReference type="PROSITE" id="PS00409">
    <property type="entry name" value="PROKAR_NTER_METHYL"/>
    <property type="match status" value="1"/>
</dbReference>
<evidence type="ECO:0000313" key="5">
    <source>
        <dbReference type="Proteomes" id="UP000254230"/>
    </source>
</evidence>
<dbReference type="NCBIfam" id="TIGR02532">
    <property type="entry name" value="IV_pilin_GFxxxE"/>
    <property type="match status" value="1"/>
</dbReference>
<dbReference type="EMBL" id="UGOW01000001">
    <property type="protein sequence ID" value="STY17307.1"/>
    <property type="molecule type" value="Genomic_DNA"/>
</dbReference>
<evidence type="ECO:0000256" key="1">
    <source>
        <dbReference type="SAM" id="Phobius"/>
    </source>
</evidence>
<dbReference type="Pfam" id="PF07963">
    <property type="entry name" value="N_methyl"/>
    <property type="match status" value="1"/>
</dbReference>
<gene>
    <name evidence="2" type="ORF">Lqua_3058</name>
    <name evidence="3" type="ORF">NCTC12376_01104</name>
</gene>
<dbReference type="AlphaFoldDB" id="A0A378KUY5"/>